<dbReference type="Proteomes" id="UP000193411">
    <property type="component" value="Unassembled WGS sequence"/>
</dbReference>
<proteinExistence type="predicted"/>
<keyword evidence="4" id="KW-1185">Reference proteome</keyword>
<evidence type="ECO:0000256" key="1">
    <source>
        <dbReference type="SAM" id="MobiDB-lite"/>
    </source>
</evidence>
<feature type="region of interest" description="Disordered" evidence="1">
    <location>
        <begin position="23"/>
        <end position="42"/>
    </location>
</feature>
<organism evidence="3 4">
    <name type="scientific">Catenaria anguillulae PL171</name>
    <dbReference type="NCBI Taxonomy" id="765915"/>
    <lineage>
        <taxon>Eukaryota</taxon>
        <taxon>Fungi</taxon>
        <taxon>Fungi incertae sedis</taxon>
        <taxon>Blastocladiomycota</taxon>
        <taxon>Blastocladiomycetes</taxon>
        <taxon>Blastocladiales</taxon>
        <taxon>Catenariaceae</taxon>
        <taxon>Catenaria</taxon>
    </lineage>
</organism>
<accession>A0A1Y2HTZ6</accession>
<evidence type="ECO:0000256" key="2">
    <source>
        <dbReference type="SAM" id="Phobius"/>
    </source>
</evidence>
<dbReference type="EMBL" id="MCFL01000010">
    <property type="protein sequence ID" value="ORZ37979.1"/>
    <property type="molecule type" value="Genomic_DNA"/>
</dbReference>
<comment type="caution">
    <text evidence="3">The sequence shown here is derived from an EMBL/GenBank/DDBJ whole genome shotgun (WGS) entry which is preliminary data.</text>
</comment>
<feature type="transmembrane region" description="Helical" evidence="2">
    <location>
        <begin position="87"/>
        <end position="105"/>
    </location>
</feature>
<protein>
    <submittedName>
        <fullName evidence="3">Uncharacterized protein</fullName>
    </submittedName>
</protein>
<gene>
    <name evidence="3" type="ORF">BCR44DRAFT_1429360</name>
</gene>
<keyword evidence="2" id="KW-0472">Membrane</keyword>
<evidence type="ECO:0000313" key="4">
    <source>
        <dbReference type="Proteomes" id="UP000193411"/>
    </source>
</evidence>
<keyword evidence="2" id="KW-1133">Transmembrane helix</keyword>
<name>A0A1Y2HTZ6_9FUNG</name>
<sequence>MEEVAAAQAAAAPVLPPAAAPTALQARQERNDSYTETNAPGTTHRGYWVLIRDPYGYRGGRCYFYRADNRLLVSEVQWTFPCKSPSLQWFIIPGCVLFMLVVFVGRHQVHWLLLLLWGFRQR</sequence>
<reference evidence="3 4" key="1">
    <citation type="submission" date="2016-07" db="EMBL/GenBank/DDBJ databases">
        <title>Pervasive Adenine N6-methylation of Active Genes in Fungi.</title>
        <authorList>
            <consortium name="DOE Joint Genome Institute"/>
            <person name="Mondo S.J."/>
            <person name="Dannebaum R.O."/>
            <person name="Kuo R.C."/>
            <person name="Labutti K."/>
            <person name="Haridas S."/>
            <person name="Kuo A."/>
            <person name="Salamov A."/>
            <person name="Ahrendt S.R."/>
            <person name="Lipzen A."/>
            <person name="Sullivan W."/>
            <person name="Andreopoulos W.B."/>
            <person name="Clum A."/>
            <person name="Lindquist E."/>
            <person name="Daum C."/>
            <person name="Ramamoorthy G.K."/>
            <person name="Gryganskyi A."/>
            <person name="Culley D."/>
            <person name="Magnuson J.K."/>
            <person name="James T.Y."/>
            <person name="O'Malley M.A."/>
            <person name="Stajich J.E."/>
            <person name="Spatafora J.W."/>
            <person name="Visel A."/>
            <person name="Grigoriev I.V."/>
        </authorList>
    </citation>
    <scope>NUCLEOTIDE SEQUENCE [LARGE SCALE GENOMIC DNA]</scope>
    <source>
        <strain evidence="3 4">PL171</strain>
    </source>
</reference>
<dbReference type="AlphaFoldDB" id="A0A1Y2HTZ6"/>
<keyword evidence="2" id="KW-0812">Transmembrane</keyword>
<evidence type="ECO:0000313" key="3">
    <source>
        <dbReference type="EMBL" id="ORZ37979.1"/>
    </source>
</evidence>